<feature type="region of interest" description="Disordered" evidence="1">
    <location>
        <begin position="298"/>
        <end position="372"/>
    </location>
</feature>
<dbReference type="AlphaFoldDB" id="A0A177AM72"/>
<feature type="transmembrane region" description="Helical" evidence="2">
    <location>
        <begin position="89"/>
        <end position="107"/>
    </location>
</feature>
<keyword evidence="2" id="KW-1133">Transmembrane helix</keyword>
<feature type="compositionally biased region" description="Basic and acidic residues" evidence="1">
    <location>
        <begin position="429"/>
        <end position="445"/>
    </location>
</feature>
<sequence>MTVLRKLEPYIGALAVATLAANLALTIAFAINLRQFGHPAGVLACASAALGGLSLCVIVFVGLHRIYYQQSAEHSKAASWRLWKSTLEVAIILIIWSLGAIATFIWILCARKDGLPPNTLGMSTQTLVIIALILWAVSGLAHSLYMMSIASVVRKDLHAAQGVVAAEEGRATSETAETSHPTVDDSQRSNDGSTYVGSSGSTSTGSIQKRSSSETRSSIRYSFTNAIKPMTSKTRLIAHGQSHRAPSLESAGERDFIDSFDSWDTSGIEGPAWESTLSFGITNSSPLSAIPPRPRILETIPASPTASSRSQSPGYTLEFPPPSIYARHSRSQSPASFRELSGSHSPVGSEKHIHPLFRSDSPTPAPSATPTSIITAAPNAGVVISEMAVAVVRGKRSSSQTGPSPLIHTTSFDNIAMEVKREIGKITQEVRRESRSRSGEVDFSEKNMAPPIPDWILGAAQRTSFHGYSKRKSDKGEVTGGG</sequence>
<keyword evidence="2" id="KW-0812">Transmembrane</keyword>
<feature type="compositionally biased region" description="Polar residues" evidence="1">
    <location>
        <begin position="302"/>
        <end position="314"/>
    </location>
</feature>
<gene>
    <name evidence="3" type="ORF">VC83_00355</name>
</gene>
<feature type="compositionally biased region" description="Polar residues" evidence="1">
    <location>
        <begin position="172"/>
        <end position="181"/>
    </location>
</feature>
<evidence type="ECO:0000313" key="3">
    <source>
        <dbReference type="EMBL" id="OAF63169.1"/>
    </source>
</evidence>
<feature type="region of interest" description="Disordered" evidence="1">
    <location>
        <begin position="429"/>
        <end position="454"/>
    </location>
</feature>
<dbReference type="eggNOG" id="ENOG502S6ST">
    <property type="taxonomic scope" value="Eukaryota"/>
</dbReference>
<protein>
    <submittedName>
        <fullName evidence="3">Uncharacterized protein</fullName>
    </submittedName>
</protein>
<dbReference type="Proteomes" id="UP000077154">
    <property type="component" value="Unassembled WGS sequence"/>
</dbReference>
<feature type="transmembrane region" description="Helical" evidence="2">
    <location>
        <begin position="12"/>
        <end position="33"/>
    </location>
</feature>
<feature type="region of interest" description="Disordered" evidence="1">
    <location>
        <begin position="166"/>
        <end position="217"/>
    </location>
</feature>
<evidence type="ECO:0000256" key="2">
    <source>
        <dbReference type="SAM" id="Phobius"/>
    </source>
</evidence>
<dbReference type="EMBL" id="KV441386">
    <property type="protein sequence ID" value="OAF63169.1"/>
    <property type="molecule type" value="Genomic_DNA"/>
</dbReference>
<feature type="transmembrane region" description="Helical" evidence="2">
    <location>
        <begin position="127"/>
        <end position="145"/>
    </location>
</feature>
<organism evidence="3">
    <name type="scientific">Pseudogymnoascus destructans</name>
    <dbReference type="NCBI Taxonomy" id="655981"/>
    <lineage>
        <taxon>Eukaryota</taxon>
        <taxon>Fungi</taxon>
        <taxon>Dikarya</taxon>
        <taxon>Ascomycota</taxon>
        <taxon>Pezizomycotina</taxon>
        <taxon>Leotiomycetes</taxon>
        <taxon>Thelebolales</taxon>
        <taxon>Thelebolaceae</taxon>
        <taxon>Pseudogymnoascus</taxon>
    </lineage>
</organism>
<dbReference type="RefSeq" id="XP_024328439.1">
    <property type="nucleotide sequence ID" value="XM_024464049.1"/>
</dbReference>
<keyword evidence="2" id="KW-0472">Membrane</keyword>
<name>A0A177AM72_9PEZI</name>
<feature type="compositionally biased region" description="Low complexity" evidence="1">
    <location>
        <begin position="192"/>
        <end position="217"/>
    </location>
</feature>
<dbReference type="VEuPathDB" id="FungiDB:GMDG_06327"/>
<dbReference type="GeneID" id="36283453"/>
<feature type="transmembrane region" description="Helical" evidence="2">
    <location>
        <begin position="39"/>
        <end position="68"/>
    </location>
</feature>
<proteinExistence type="predicted"/>
<evidence type="ECO:0000256" key="1">
    <source>
        <dbReference type="SAM" id="MobiDB-lite"/>
    </source>
</evidence>
<dbReference type="OrthoDB" id="5431149at2759"/>
<accession>A0A177AM72</accession>
<reference evidence="3" key="1">
    <citation type="submission" date="2016-03" db="EMBL/GenBank/DDBJ databases">
        <title>Updated assembly of Pseudogymnoascus destructans, the fungus causing white-nose syndrome of bats.</title>
        <authorList>
            <person name="Palmer J.M."/>
            <person name="Drees K.P."/>
            <person name="Foster J.T."/>
            <person name="Lindner D.L."/>
        </authorList>
    </citation>
    <scope>NUCLEOTIDE SEQUENCE [LARGE SCALE GENOMIC DNA]</scope>
    <source>
        <strain evidence="3">20631-21</strain>
    </source>
</reference>